<dbReference type="Pfam" id="PF01381">
    <property type="entry name" value="HTH_3"/>
    <property type="match status" value="1"/>
</dbReference>
<organism evidence="2 3">
    <name type="scientific">Mangrovihabitans endophyticus</name>
    <dbReference type="NCBI Taxonomy" id="1751298"/>
    <lineage>
        <taxon>Bacteria</taxon>
        <taxon>Bacillati</taxon>
        <taxon>Actinomycetota</taxon>
        <taxon>Actinomycetes</taxon>
        <taxon>Micromonosporales</taxon>
        <taxon>Micromonosporaceae</taxon>
        <taxon>Mangrovihabitans</taxon>
    </lineage>
</organism>
<dbReference type="AlphaFoldDB" id="A0A8J3C5H1"/>
<feature type="domain" description="HTH cro/C1-type" evidence="1">
    <location>
        <begin position="36"/>
        <end position="79"/>
    </location>
</feature>
<proteinExistence type="predicted"/>
<evidence type="ECO:0000313" key="2">
    <source>
        <dbReference type="EMBL" id="GGL10099.1"/>
    </source>
</evidence>
<dbReference type="InterPro" id="IPR010982">
    <property type="entry name" value="Lambda_DNA-bd_dom_sf"/>
</dbReference>
<reference evidence="2" key="1">
    <citation type="journal article" date="2014" name="Int. J. Syst. Evol. Microbiol.">
        <title>Complete genome sequence of Corynebacterium casei LMG S-19264T (=DSM 44701T), isolated from a smear-ripened cheese.</title>
        <authorList>
            <consortium name="US DOE Joint Genome Institute (JGI-PGF)"/>
            <person name="Walter F."/>
            <person name="Albersmeier A."/>
            <person name="Kalinowski J."/>
            <person name="Ruckert C."/>
        </authorList>
    </citation>
    <scope>NUCLEOTIDE SEQUENCE</scope>
    <source>
        <strain evidence="2">CGMCC 4.7299</strain>
    </source>
</reference>
<comment type="caution">
    <text evidence="2">The sequence shown here is derived from an EMBL/GenBank/DDBJ whole genome shotgun (WGS) entry which is preliminary data.</text>
</comment>
<dbReference type="GO" id="GO:0003677">
    <property type="term" value="F:DNA binding"/>
    <property type="evidence" value="ECO:0007669"/>
    <property type="project" value="InterPro"/>
</dbReference>
<evidence type="ECO:0000313" key="3">
    <source>
        <dbReference type="Proteomes" id="UP000656042"/>
    </source>
</evidence>
<evidence type="ECO:0000259" key="1">
    <source>
        <dbReference type="PROSITE" id="PS50943"/>
    </source>
</evidence>
<keyword evidence="3" id="KW-1185">Reference proteome</keyword>
<dbReference type="CDD" id="cd00093">
    <property type="entry name" value="HTH_XRE"/>
    <property type="match status" value="1"/>
</dbReference>
<dbReference type="PROSITE" id="PS50943">
    <property type="entry name" value="HTH_CROC1"/>
    <property type="match status" value="1"/>
</dbReference>
<dbReference type="SUPFAM" id="SSF47413">
    <property type="entry name" value="lambda repressor-like DNA-binding domains"/>
    <property type="match status" value="1"/>
</dbReference>
<name>A0A8J3C5H1_9ACTN</name>
<dbReference type="Proteomes" id="UP000656042">
    <property type="component" value="Unassembled WGS sequence"/>
</dbReference>
<protein>
    <recommendedName>
        <fullName evidence="1">HTH cro/C1-type domain-containing protein</fullName>
    </recommendedName>
</protein>
<accession>A0A8J3C5H1</accession>
<gene>
    <name evidence="2" type="ORF">GCM10012284_51060</name>
</gene>
<dbReference type="EMBL" id="BMMX01000033">
    <property type="protein sequence ID" value="GGL10099.1"/>
    <property type="molecule type" value="Genomic_DNA"/>
</dbReference>
<sequence length="154" mass="16840">MKDTVGSDRMPRTLAEKLNHLFATVKPAGRSSFTNAEVAAMTDLSPSYIGYLRTGERDNPTMQTLEALGKCFGVPAAYFYDDEAATRIEDQLHQLQRMAALNEALKRDGVQRLATRMGELSDGGIAAITQLVDLLLEKERRYRDAPSDSAGGGT</sequence>
<dbReference type="InterPro" id="IPR001387">
    <property type="entry name" value="Cro/C1-type_HTH"/>
</dbReference>
<dbReference type="Gene3D" id="1.10.260.40">
    <property type="entry name" value="lambda repressor-like DNA-binding domains"/>
    <property type="match status" value="1"/>
</dbReference>
<reference evidence="2" key="2">
    <citation type="submission" date="2020-09" db="EMBL/GenBank/DDBJ databases">
        <authorList>
            <person name="Sun Q."/>
            <person name="Zhou Y."/>
        </authorList>
    </citation>
    <scope>NUCLEOTIDE SEQUENCE</scope>
    <source>
        <strain evidence="2">CGMCC 4.7299</strain>
    </source>
</reference>